<organism evidence="2 3">
    <name type="scientific">Halalkalibacter wakoensis JCM 9140</name>
    <dbReference type="NCBI Taxonomy" id="1236970"/>
    <lineage>
        <taxon>Bacteria</taxon>
        <taxon>Bacillati</taxon>
        <taxon>Bacillota</taxon>
        <taxon>Bacilli</taxon>
        <taxon>Bacillales</taxon>
        <taxon>Bacillaceae</taxon>
        <taxon>Halalkalibacter</taxon>
    </lineage>
</organism>
<dbReference type="Pfam" id="PF08858">
    <property type="entry name" value="IDEAL"/>
    <property type="match status" value="1"/>
</dbReference>
<sequence>MVFMRNWVSTAEKSSFLKWFLDQHQLKHKDARMLLEYILKNHHILENLSFTDHIPKKGRTFIISSMNSDKPGFVYYYNNRKTEDVSKALGDLMSNPADKVNIKLHFYGKQSNHRYLQLVESQVNTFVQHKQFKEYEKETTIILEKALLDQEIEKVRNQIDEALDANDKPLFNRLVERLQELKSMQ</sequence>
<dbReference type="SMART" id="SM00914">
    <property type="entry name" value="IDEAL"/>
    <property type="match status" value="1"/>
</dbReference>
<dbReference type="InterPro" id="IPR027393">
    <property type="entry name" value="Virus_scaffolding_prot_C"/>
</dbReference>
<dbReference type="InterPro" id="IPR014963">
    <property type="entry name" value="UPF0302_N"/>
</dbReference>
<evidence type="ECO:0000259" key="1">
    <source>
        <dbReference type="SMART" id="SM00914"/>
    </source>
</evidence>
<accession>W4Q4Z7</accession>
<dbReference type="Gene3D" id="4.10.810.10">
    <property type="entry name" value="Virus Scaffolding Protein, Chain A"/>
    <property type="match status" value="1"/>
</dbReference>
<feature type="domain" description="IDEAL" evidence="1">
    <location>
        <begin position="142"/>
        <end position="178"/>
    </location>
</feature>
<proteinExistence type="predicted"/>
<dbReference type="STRING" id="1236970.JCM9140_3184"/>
<keyword evidence="3" id="KW-1185">Reference proteome</keyword>
<dbReference type="Gene3D" id="3.40.1530.30">
    <property type="entry name" value="Uncharacterised family UPF0302, N-terminal domain"/>
    <property type="match status" value="1"/>
</dbReference>
<dbReference type="Pfam" id="PF08864">
    <property type="entry name" value="UPF0302"/>
    <property type="match status" value="1"/>
</dbReference>
<dbReference type="Proteomes" id="UP000018890">
    <property type="component" value="Unassembled WGS sequence"/>
</dbReference>
<reference evidence="2" key="1">
    <citation type="journal article" date="2014" name="Genome Announc.">
        <title>Draft Genome Sequences of Three Alkaliphilic Bacillus Strains, Bacillus wakoensis JCM 9140T, Bacillus akibai JCM 9157T, and Bacillus hemicellulosilyticus JCM 9152T.</title>
        <authorList>
            <person name="Yuki M."/>
            <person name="Oshima K."/>
            <person name="Suda W."/>
            <person name="Oshida Y."/>
            <person name="Kitamura K."/>
            <person name="Iida T."/>
            <person name="Hattori M."/>
            <person name="Ohkuma M."/>
        </authorList>
    </citation>
    <scope>NUCLEOTIDE SEQUENCE [LARGE SCALE GENOMIC DNA]</scope>
    <source>
        <strain evidence="2">JCM 9140</strain>
    </source>
</reference>
<dbReference type="AlphaFoldDB" id="W4Q4Z7"/>
<evidence type="ECO:0000313" key="3">
    <source>
        <dbReference type="Proteomes" id="UP000018890"/>
    </source>
</evidence>
<dbReference type="EMBL" id="BAUT01000038">
    <property type="protein sequence ID" value="GAE27072.1"/>
    <property type="molecule type" value="Genomic_DNA"/>
</dbReference>
<dbReference type="InterPro" id="IPR038091">
    <property type="entry name" value="UPF0302_N_sf"/>
</dbReference>
<gene>
    <name evidence="2" type="ORF">JCM9140_3184</name>
</gene>
<dbReference type="InterPro" id="IPR011188">
    <property type="entry name" value="UPF0302"/>
</dbReference>
<dbReference type="PIRSF" id="PIRSF007165">
    <property type="entry name" value="UCP007165"/>
    <property type="match status" value="1"/>
</dbReference>
<comment type="caution">
    <text evidence="2">The sequence shown here is derived from an EMBL/GenBank/DDBJ whole genome shotgun (WGS) entry which is preliminary data.</text>
</comment>
<protein>
    <recommendedName>
        <fullName evidence="1">IDEAL domain-containing protein</fullName>
    </recommendedName>
</protein>
<name>W4Q4Z7_9BACI</name>
<dbReference type="InterPro" id="IPR014957">
    <property type="entry name" value="IDEAL_dom"/>
</dbReference>
<evidence type="ECO:0000313" key="2">
    <source>
        <dbReference type="EMBL" id="GAE27072.1"/>
    </source>
</evidence>